<dbReference type="InterPro" id="IPR010989">
    <property type="entry name" value="SNARE"/>
</dbReference>
<dbReference type="GO" id="GO:0005484">
    <property type="term" value="F:SNAP receptor activity"/>
    <property type="evidence" value="ECO:0007669"/>
    <property type="project" value="TreeGrafter"/>
</dbReference>
<dbReference type="Pfam" id="PF00804">
    <property type="entry name" value="Syntaxin"/>
    <property type="match status" value="1"/>
</dbReference>
<dbReference type="InParanoid" id="A8NFS8"/>
<keyword evidence="9" id="KW-1185">Reference proteome</keyword>
<dbReference type="InterPro" id="IPR045242">
    <property type="entry name" value="Syntaxin"/>
</dbReference>
<dbReference type="InterPro" id="IPR000727">
    <property type="entry name" value="T_SNARE_dom"/>
</dbReference>
<gene>
    <name evidence="8" type="ORF">CC1G_11937</name>
</gene>
<keyword evidence="3" id="KW-0812">Transmembrane</keyword>
<name>A8NFS8_COPC7</name>
<dbReference type="SMART" id="SM00503">
    <property type="entry name" value="SynN"/>
    <property type="match status" value="1"/>
</dbReference>
<keyword evidence="5" id="KW-0472">Membrane</keyword>
<evidence type="ECO:0000256" key="4">
    <source>
        <dbReference type="ARBA" id="ARBA00022989"/>
    </source>
</evidence>
<dbReference type="GO" id="GO:0031201">
    <property type="term" value="C:SNARE complex"/>
    <property type="evidence" value="ECO:0007669"/>
    <property type="project" value="TreeGrafter"/>
</dbReference>
<proteinExistence type="inferred from homology"/>
<dbReference type="AlphaFoldDB" id="A8NFS8"/>
<dbReference type="GeneID" id="6009855"/>
<dbReference type="GO" id="GO:0005886">
    <property type="term" value="C:plasma membrane"/>
    <property type="evidence" value="ECO:0007669"/>
    <property type="project" value="TreeGrafter"/>
</dbReference>
<comment type="subcellular location">
    <subcellularLocation>
        <location evidence="1">Membrane</location>
        <topology evidence="1">Single-pass type IV membrane protein</topology>
    </subcellularLocation>
</comment>
<sequence length="267" mass="30094">MSSTVDRLAAVRAQRSRSGREVRIVSPRIPSVSSVSEISGQHQPEPPTSGVVEISRETSPTQPAFFAEVASIQADILRINELINRISEAHNLALSTVLSGEESSGARVDRLAENARDLLENTKNRIKHLQNLPAHYDISLLRSQFLETLQHYQRVEYDADVKSKQNIERQLRFVKPDATAEEVNAFIEEGNHQVFAQALVSSTRYGESRYALREVEQRQTELRRMENTLMDLTRLFNDMGALIEQQEPVIKQVEATAEEVTENTGKA</sequence>
<dbReference type="GO" id="GO:0006887">
    <property type="term" value="P:exocytosis"/>
    <property type="evidence" value="ECO:0007669"/>
    <property type="project" value="TreeGrafter"/>
</dbReference>
<accession>A8NFS8</accession>
<dbReference type="GO" id="GO:0006886">
    <property type="term" value="P:intracellular protein transport"/>
    <property type="evidence" value="ECO:0007669"/>
    <property type="project" value="TreeGrafter"/>
</dbReference>
<dbReference type="PANTHER" id="PTHR19957">
    <property type="entry name" value="SYNTAXIN"/>
    <property type="match status" value="1"/>
</dbReference>
<dbReference type="STRING" id="240176.A8NFS8"/>
<dbReference type="GO" id="GO:0000149">
    <property type="term" value="F:SNARE binding"/>
    <property type="evidence" value="ECO:0007669"/>
    <property type="project" value="TreeGrafter"/>
</dbReference>
<dbReference type="OrthoDB" id="10255013at2759"/>
<evidence type="ECO:0000256" key="1">
    <source>
        <dbReference type="ARBA" id="ARBA00004211"/>
    </source>
</evidence>
<organism evidence="8 9">
    <name type="scientific">Coprinopsis cinerea (strain Okayama-7 / 130 / ATCC MYA-4618 / FGSC 9003)</name>
    <name type="common">Inky cap fungus</name>
    <name type="synonym">Hormographiella aspergillata</name>
    <dbReference type="NCBI Taxonomy" id="240176"/>
    <lineage>
        <taxon>Eukaryota</taxon>
        <taxon>Fungi</taxon>
        <taxon>Dikarya</taxon>
        <taxon>Basidiomycota</taxon>
        <taxon>Agaricomycotina</taxon>
        <taxon>Agaricomycetes</taxon>
        <taxon>Agaricomycetidae</taxon>
        <taxon>Agaricales</taxon>
        <taxon>Agaricineae</taxon>
        <taxon>Psathyrellaceae</taxon>
        <taxon>Coprinopsis</taxon>
    </lineage>
</organism>
<comment type="caution">
    <text evidence="8">The sequence shown here is derived from an EMBL/GenBank/DDBJ whole genome shotgun (WGS) entry which is preliminary data.</text>
</comment>
<dbReference type="Proteomes" id="UP000001861">
    <property type="component" value="Unassembled WGS sequence"/>
</dbReference>
<dbReference type="PROSITE" id="PS50192">
    <property type="entry name" value="T_SNARE"/>
    <property type="match status" value="1"/>
</dbReference>
<evidence type="ECO:0000259" key="7">
    <source>
        <dbReference type="PROSITE" id="PS50192"/>
    </source>
</evidence>
<comment type="similarity">
    <text evidence="2">Belongs to the syntaxin family.</text>
</comment>
<dbReference type="EMBL" id="AACS02000002">
    <property type="protein sequence ID" value="EAU88465.2"/>
    <property type="molecule type" value="Genomic_DNA"/>
</dbReference>
<evidence type="ECO:0000256" key="5">
    <source>
        <dbReference type="ARBA" id="ARBA00023136"/>
    </source>
</evidence>
<dbReference type="eggNOG" id="KOG0810">
    <property type="taxonomic scope" value="Eukaryota"/>
</dbReference>
<evidence type="ECO:0000313" key="8">
    <source>
        <dbReference type="EMBL" id="EAU88465.2"/>
    </source>
</evidence>
<evidence type="ECO:0000256" key="3">
    <source>
        <dbReference type="ARBA" id="ARBA00022692"/>
    </source>
</evidence>
<keyword evidence="4" id="KW-1133">Transmembrane helix</keyword>
<dbReference type="KEGG" id="cci:CC1G_11937"/>
<dbReference type="HOGENOM" id="CLU_042423_0_1_1"/>
<dbReference type="RefSeq" id="XP_001833360.2">
    <property type="nucleotide sequence ID" value="XM_001833308.2"/>
</dbReference>
<dbReference type="GO" id="GO:0006906">
    <property type="term" value="P:vesicle fusion"/>
    <property type="evidence" value="ECO:0007669"/>
    <property type="project" value="TreeGrafter"/>
</dbReference>
<dbReference type="CDD" id="cd15849">
    <property type="entry name" value="SNARE_Sso1"/>
    <property type="match status" value="1"/>
</dbReference>
<protein>
    <recommendedName>
        <fullName evidence="7">t-SNARE coiled-coil homology domain-containing protein</fullName>
    </recommendedName>
</protein>
<evidence type="ECO:0000256" key="2">
    <source>
        <dbReference type="ARBA" id="ARBA00009063"/>
    </source>
</evidence>
<reference evidence="8 9" key="1">
    <citation type="journal article" date="2010" name="Proc. Natl. Acad. Sci. U.S.A.">
        <title>Insights into evolution of multicellular fungi from the assembled chromosomes of the mushroom Coprinopsis cinerea (Coprinus cinereus).</title>
        <authorList>
            <person name="Stajich J.E."/>
            <person name="Wilke S.K."/>
            <person name="Ahren D."/>
            <person name="Au C.H."/>
            <person name="Birren B.W."/>
            <person name="Borodovsky M."/>
            <person name="Burns C."/>
            <person name="Canback B."/>
            <person name="Casselton L.A."/>
            <person name="Cheng C.K."/>
            <person name="Deng J."/>
            <person name="Dietrich F.S."/>
            <person name="Fargo D.C."/>
            <person name="Farman M.L."/>
            <person name="Gathman A.C."/>
            <person name="Goldberg J."/>
            <person name="Guigo R."/>
            <person name="Hoegger P.J."/>
            <person name="Hooker J.B."/>
            <person name="Huggins A."/>
            <person name="James T.Y."/>
            <person name="Kamada T."/>
            <person name="Kilaru S."/>
            <person name="Kodira C."/>
            <person name="Kues U."/>
            <person name="Kupfer D."/>
            <person name="Kwan H.S."/>
            <person name="Lomsadze A."/>
            <person name="Li W."/>
            <person name="Lilly W.W."/>
            <person name="Ma L.J."/>
            <person name="Mackey A.J."/>
            <person name="Manning G."/>
            <person name="Martin F."/>
            <person name="Muraguchi H."/>
            <person name="Natvig D.O."/>
            <person name="Palmerini H."/>
            <person name="Ramesh M.A."/>
            <person name="Rehmeyer C.J."/>
            <person name="Roe B.A."/>
            <person name="Shenoy N."/>
            <person name="Stanke M."/>
            <person name="Ter-Hovhannisyan V."/>
            <person name="Tunlid A."/>
            <person name="Velagapudi R."/>
            <person name="Vision T.J."/>
            <person name="Zeng Q."/>
            <person name="Zolan M.E."/>
            <person name="Pukkila P.J."/>
        </authorList>
    </citation>
    <scope>NUCLEOTIDE SEQUENCE [LARGE SCALE GENOMIC DNA]</scope>
    <source>
        <strain evidence="9">Okayama-7 / 130 / ATCC MYA-4618 / FGSC 9003</strain>
    </source>
</reference>
<dbReference type="PANTHER" id="PTHR19957:SF307">
    <property type="entry name" value="PROTEIN SSO1-RELATED"/>
    <property type="match status" value="1"/>
</dbReference>
<dbReference type="VEuPathDB" id="FungiDB:CC1G_11937"/>
<feature type="domain" description="T-SNARE coiled-coil homology" evidence="7">
    <location>
        <begin position="212"/>
        <end position="267"/>
    </location>
</feature>
<dbReference type="GO" id="GO:0048278">
    <property type="term" value="P:vesicle docking"/>
    <property type="evidence" value="ECO:0007669"/>
    <property type="project" value="TreeGrafter"/>
</dbReference>
<dbReference type="GO" id="GO:0012505">
    <property type="term" value="C:endomembrane system"/>
    <property type="evidence" value="ECO:0007669"/>
    <property type="project" value="TreeGrafter"/>
</dbReference>
<dbReference type="Gene3D" id="1.20.58.70">
    <property type="match status" value="1"/>
</dbReference>
<feature type="region of interest" description="Disordered" evidence="6">
    <location>
        <begin position="1"/>
        <end position="22"/>
    </location>
</feature>
<dbReference type="InterPro" id="IPR006011">
    <property type="entry name" value="Syntaxin_N"/>
</dbReference>
<evidence type="ECO:0000313" key="9">
    <source>
        <dbReference type="Proteomes" id="UP000001861"/>
    </source>
</evidence>
<evidence type="ECO:0000256" key="6">
    <source>
        <dbReference type="SAM" id="MobiDB-lite"/>
    </source>
</evidence>
<dbReference type="SUPFAM" id="SSF47661">
    <property type="entry name" value="t-snare proteins"/>
    <property type="match status" value="1"/>
</dbReference>